<gene>
    <name evidence="1" type="ORF">H0264_31575</name>
</gene>
<accession>A0A7D6ZNF6</accession>
<dbReference type="EMBL" id="CP059399">
    <property type="protein sequence ID" value="QLY29725.1"/>
    <property type="molecule type" value="Genomic_DNA"/>
</dbReference>
<proteinExistence type="predicted"/>
<sequence>MDLRWLSEIVSGREVVKVIGHKRDVVASEVQEILNYFGKCPICGHPARAWHITARFDDSQIESQDVAECGGWCGWKGPVRPVAMTAGALVLTKERKEIGAAPLGLPSA</sequence>
<dbReference type="Proteomes" id="UP000515512">
    <property type="component" value="Chromosome"/>
</dbReference>
<name>A0A7D6ZNF6_9NOCA</name>
<protein>
    <submittedName>
        <fullName evidence="1">Uncharacterized protein</fullName>
    </submittedName>
</protein>
<keyword evidence="2" id="KW-1185">Reference proteome</keyword>
<organism evidence="1 2">
    <name type="scientific">Nocardia huaxiensis</name>
    <dbReference type="NCBI Taxonomy" id="2755382"/>
    <lineage>
        <taxon>Bacteria</taxon>
        <taxon>Bacillati</taxon>
        <taxon>Actinomycetota</taxon>
        <taxon>Actinomycetes</taxon>
        <taxon>Mycobacteriales</taxon>
        <taxon>Nocardiaceae</taxon>
        <taxon>Nocardia</taxon>
    </lineage>
</organism>
<reference evidence="1 2" key="1">
    <citation type="submission" date="2020-07" db="EMBL/GenBank/DDBJ databases">
        <authorList>
            <person name="Zhuang K."/>
            <person name="Ran Y."/>
        </authorList>
    </citation>
    <scope>NUCLEOTIDE SEQUENCE [LARGE SCALE GENOMIC DNA]</scope>
    <source>
        <strain evidence="1 2">WCH-YHL-001</strain>
    </source>
</reference>
<evidence type="ECO:0000313" key="2">
    <source>
        <dbReference type="Proteomes" id="UP000515512"/>
    </source>
</evidence>
<dbReference type="RefSeq" id="WP_181580929.1">
    <property type="nucleotide sequence ID" value="NZ_CP059399.1"/>
</dbReference>
<evidence type="ECO:0000313" key="1">
    <source>
        <dbReference type="EMBL" id="QLY29725.1"/>
    </source>
</evidence>
<dbReference type="AlphaFoldDB" id="A0A7D6ZNF6"/>
<dbReference type="KEGG" id="nhu:H0264_31575"/>